<organism evidence="2 3">
    <name type="scientific">Phenylobacterium koreense</name>
    <dbReference type="NCBI Taxonomy" id="266125"/>
    <lineage>
        <taxon>Bacteria</taxon>
        <taxon>Pseudomonadati</taxon>
        <taxon>Pseudomonadota</taxon>
        <taxon>Alphaproteobacteria</taxon>
        <taxon>Caulobacterales</taxon>
        <taxon>Caulobacteraceae</taxon>
        <taxon>Phenylobacterium</taxon>
    </lineage>
</organism>
<dbReference type="PANTHER" id="PTHR35580">
    <property type="entry name" value="CELL SURFACE GLYCOPROTEIN (S-LAYER PROTEIN)-LIKE PROTEIN"/>
    <property type="match status" value="1"/>
</dbReference>
<evidence type="ECO:0008006" key="4">
    <source>
        <dbReference type="Google" id="ProtNLM"/>
    </source>
</evidence>
<gene>
    <name evidence="2" type="ORF">ABID41_002351</name>
</gene>
<comment type="caution">
    <text evidence="2">The sequence shown here is derived from an EMBL/GenBank/DDBJ whole genome shotgun (WGS) entry which is preliminary data.</text>
</comment>
<dbReference type="PANTHER" id="PTHR35580:SF1">
    <property type="entry name" value="PHYTASE-LIKE DOMAIN-CONTAINING PROTEIN"/>
    <property type="match status" value="1"/>
</dbReference>
<protein>
    <recommendedName>
        <fullName evidence="4">Transcriptional regulator</fullName>
    </recommendedName>
</protein>
<evidence type="ECO:0000313" key="3">
    <source>
        <dbReference type="Proteomes" id="UP001549110"/>
    </source>
</evidence>
<keyword evidence="3" id="KW-1185">Reference proteome</keyword>
<name>A0ABV2EJP6_9CAUL</name>
<evidence type="ECO:0000256" key="1">
    <source>
        <dbReference type="SAM" id="MobiDB-lite"/>
    </source>
</evidence>
<feature type="region of interest" description="Disordered" evidence="1">
    <location>
        <begin position="292"/>
        <end position="327"/>
    </location>
</feature>
<dbReference type="SUPFAM" id="SSF69322">
    <property type="entry name" value="Tricorn protease domain 2"/>
    <property type="match status" value="1"/>
</dbReference>
<accession>A0ABV2EJP6</accession>
<dbReference type="InterPro" id="IPR052918">
    <property type="entry name" value="Motility_Chemotaxis_Reg"/>
</dbReference>
<proteinExistence type="predicted"/>
<reference evidence="2 3" key="1">
    <citation type="submission" date="2024-06" db="EMBL/GenBank/DDBJ databases">
        <title>Genomic Encyclopedia of Type Strains, Phase IV (KMG-IV): sequencing the most valuable type-strain genomes for metagenomic binning, comparative biology and taxonomic classification.</title>
        <authorList>
            <person name="Goeker M."/>
        </authorList>
    </citation>
    <scope>NUCLEOTIDE SEQUENCE [LARGE SCALE GENOMIC DNA]</scope>
    <source>
        <strain evidence="2 3">DSM 17809</strain>
    </source>
</reference>
<evidence type="ECO:0000313" key="2">
    <source>
        <dbReference type="EMBL" id="MET3527233.1"/>
    </source>
</evidence>
<sequence>MIGLDTSILLSYYQAKSGSVVASGGVAAPGSKTGVGGTAAPTAPWSSLSKAPKPDDLLKSVLIGRKFIDEAQTQLDVKGASDDYRQLFTMYQGLALLESLAKRADDDKVSPAELTRIQAAFSRGMAEVSNYVDSTDFEHLRLTYGDAADKAKATVGVPKTTPRYLTDPIHQGTATEAVEAFQGDVRFSMNVALPNKTQKTIDFDLSEMGSLPRSMNNVVKYLNDKIATTTGYWTRFAVEKIPGEEKTVEVNGRTVSLGKAPDQFAIKIQGDTTEILTFSAPATSPAVYITQTAGDPDPKETTTAAKPAASTTSEASETPAEAEEKPTVEQLLKFETGATSDAVRRPGDVNWVDGRVFNVELPEGVSQVRTTVTGPDGSLYMLADVDGEVDGQTIKGSGDVALMKFDSAGNVVYTRTLGASEAASGLALSVGPDGQIAVAGSVTGGFAASGVPIGDTNTIPKVLAADEGADPTKPDSFVAVYNDAGEEMWSQRLGARDDDEATEVAFGADGSVYVLGRTKGAMTGQVSSGSWDSYLRAFDADGRLKSTTQFGAAGEDKPAGLVVNGTNVVVTTIEGGEVKLRNFDLTDPKAPVVTATRNLGSIGGGTIAGVTMDGGSIIIAGSTGATLGIGNTTRASSGSIDTFAARIAFDLSSGGDAIAYYGGAGDDRASAMTVADGKVWITGTTKTALPGMDATLGKTDGFAVGLDIASGAVAWSQRFSGKDGIVNPTSIAVDPGGASALDRLGLPTGKIAYSDSQLVTAATSARPGDQFQIRRRIGGSAVTITIEANDTLQTLATKILRATAYSVKADVVSDGDVRKLQIMPRNSRSSLEILGGKGGLDVLEALGLQEGFVRSMVTDDGVSKPGDGGAAMYGLKMPRDLNLSSEENIKKTLDRLTMAMSVLRTAYRDLEAGMKPAAEKKKVEGEVPAYLKNQLANYQAGLNRLLGGA</sequence>
<dbReference type="EMBL" id="JBEPLU010000002">
    <property type="protein sequence ID" value="MET3527233.1"/>
    <property type="molecule type" value="Genomic_DNA"/>
</dbReference>
<dbReference type="RefSeq" id="WP_331928097.1">
    <property type="nucleotide sequence ID" value="NZ_JBEPLU010000002.1"/>
</dbReference>
<dbReference type="Proteomes" id="UP001549110">
    <property type="component" value="Unassembled WGS sequence"/>
</dbReference>
<feature type="compositionally biased region" description="Low complexity" evidence="1">
    <location>
        <begin position="301"/>
        <end position="319"/>
    </location>
</feature>